<dbReference type="Proteomes" id="UP001521785">
    <property type="component" value="Unassembled WGS sequence"/>
</dbReference>
<sequence>MVMSQRRIPLSAIQPLPGNNRQRQMANLGEDHYNDISLSSPTKSTPAPREQMSTSTAPSTTTPARVSRPAVPSSAGKLQVPSRRRRVSEERDGTYRGESPDQDTPRQSIEGASAYKTRSMRRKAGREATVAPARPQDLSGTLTANGFPSAVNVPTGDFVASIFGVYAVPPQLQGIRTALGEANWKEYVDLVEQIIVCTISERFFYASERRMFQSFNDKMRMSIRKRAIRMVEAVKTTQGN</sequence>
<organism evidence="2 3">
    <name type="scientific">Paraconiothyrium brasiliense</name>
    <dbReference type="NCBI Taxonomy" id="300254"/>
    <lineage>
        <taxon>Eukaryota</taxon>
        <taxon>Fungi</taxon>
        <taxon>Dikarya</taxon>
        <taxon>Ascomycota</taxon>
        <taxon>Pezizomycotina</taxon>
        <taxon>Dothideomycetes</taxon>
        <taxon>Pleosporomycetidae</taxon>
        <taxon>Pleosporales</taxon>
        <taxon>Massarineae</taxon>
        <taxon>Didymosphaeriaceae</taxon>
        <taxon>Paraconiothyrium</taxon>
    </lineage>
</organism>
<name>A0ABR3QZY0_9PLEO</name>
<feature type="region of interest" description="Disordered" evidence="1">
    <location>
        <begin position="1"/>
        <end position="139"/>
    </location>
</feature>
<dbReference type="EMBL" id="JAKJXO020000012">
    <property type="protein sequence ID" value="KAL1597697.1"/>
    <property type="molecule type" value="Genomic_DNA"/>
</dbReference>
<feature type="compositionally biased region" description="Polar residues" evidence="1">
    <location>
        <begin position="36"/>
        <end position="45"/>
    </location>
</feature>
<comment type="caution">
    <text evidence="2">The sequence shown here is derived from an EMBL/GenBank/DDBJ whole genome shotgun (WGS) entry which is preliminary data.</text>
</comment>
<evidence type="ECO:0000313" key="3">
    <source>
        <dbReference type="Proteomes" id="UP001521785"/>
    </source>
</evidence>
<reference evidence="2 3" key="1">
    <citation type="submission" date="2024-02" db="EMBL/GenBank/DDBJ databases">
        <title>De novo assembly and annotation of 12 fungi associated with fruit tree decline syndrome in Ontario, Canada.</title>
        <authorList>
            <person name="Sulman M."/>
            <person name="Ellouze W."/>
            <person name="Ilyukhin E."/>
        </authorList>
    </citation>
    <scope>NUCLEOTIDE SEQUENCE [LARGE SCALE GENOMIC DNA]</scope>
    <source>
        <strain evidence="2 3">M42-189</strain>
    </source>
</reference>
<feature type="compositionally biased region" description="Low complexity" evidence="1">
    <location>
        <begin position="53"/>
        <end position="64"/>
    </location>
</feature>
<keyword evidence="3" id="KW-1185">Reference proteome</keyword>
<accession>A0ABR3QZY0</accession>
<evidence type="ECO:0000313" key="2">
    <source>
        <dbReference type="EMBL" id="KAL1597697.1"/>
    </source>
</evidence>
<evidence type="ECO:0000256" key="1">
    <source>
        <dbReference type="SAM" id="MobiDB-lite"/>
    </source>
</evidence>
<protein>
    <submittedName>
        <fullName evidence="2">Uncharacterized protein</fullName>
    </submittedName>
</protein>
<proteinExistence type="predicted"/>
<feature type="compositionally biased region" description="Basic and acidic residues" evidence="1">
    <location>
        <begin position="87"/>
        <end position="99"/>
    </location>
</feature>
<gene>
    <name evidence="2" type="ORF">SLS60_008183</name>
</gene>